<dbReference type="EMBL" id="CAJNOQ010004311">
    <property type="protein sequence ID" value="CAF1053699.1"/>
    <property type="molecule type" value="Genomic_DNA"/>
</dbReference>
<evidence type="ECO:0000256" key="2">
    <source>
        <dbReference type="ARBA" id="ARBA00022448"/>
    </source>
</evidence>
<dbReference type="PANTHER" id="PTHR43791:SF36">
    <property type="entry name" value="TRANSPORTER, PUTATIVE (AFU_ORTHOLOGUE AFUA_6G08340)-RELATED"/>
    <property type="match status" value="1"/>
</dbReference>
<evidence type="ECO:0000256" key="5">
    <source>
        <dbReference type="ARBA" id="ARBA00023136"/>
    </source>
</evidence>
<keyword evidence="5 6" id="KW-0472">Membrane</keyword>
<evidence type="ECO:0000313" key="9">
    <source>
        <dbReference type="Proteomes" id="UP000663829"/>
    </source>
</evidence>
<dbReference type="SUPFAM" id="SSF103473">
    <property type="entry name" value="MFS general substrate transporter"/>
    <property type="match status" value="1"/>
</dbReference>
<dbReference type="Proteomes" id="UP000663829">
    <property type="component" value="Unassembled WGS sequence"/>
</dbReference>
<keyword evidence="2" id="KW-0813">Transport</keyword>
<feature type="transmembrane region" description="Helical" evidence="6">
    <location>
        <begin position="110"/>
        <end position="130"/>
    </location>
</feature>
<comment type="caution">
    <text evidence="7">The sequence shown here is derived from an EMBL/GenBank/DDBJ whole genome shotgun (WGS) entry which is preliminary data.</text>
</comment>
<organism evidence="7 9">
    <name type="scientific">Didymodactylos carnosus</name>
    <dbReference type="NCBI Taxonomy" id="1234261"/>
    <lineage>
        <taxon>Eukaryota</taxon>
        <taxon>Metazoa</taxon>
        <taxon>Spiralia</taxon>
        <taxon>Gnathifera</taxon>
        <taxon>Rotifera</taxon>
        <taxon>Eurotatoria</taxon>
        <taxon>Bdelloidea</taxon>
        <taxon>Philodinida</taxon>
        <taxon>Philodinidae</taxon>
        <taxon>Didymodactylos</taxon>
    </lineage>
</organism>
<dbReference type="GO" id="GO:0016020">
    <property type="term" value="C:membrane"/>
    <property type="evidence" value="ECO:0007669"/>
    <property type="project" value="UniProtKB-SubCell"/>
</dbReference>
<gene>
    <name evidence="7" type="ORF">GPM918_LOCUS16417</name>
    <name evidence="8" type="ORF">SRO942_LOCUS16417</name>
</gene>
<evidence type="ECO:0000313" key="7">
    <source>
        <dbReference type="EMBL" id="CAF1053699.1"/>
    </source>
</evidence>
<evidence type="ECO:0000256" key="1">
    <source>
        <dbReference type="ARBA" id="ARBA00004141"/>
    </source>
</evidence>
<dbReference type="OrthoDB" id="2985014at2759"/>
<reference evidence="7" key="1">
    <citation type="submission" date="2021-02" db="EMBL/GenBank/DDBJ databases">
        <authorList>
            <person name="Nowell W R."/>
        </authorList>
    </citation>
    <scope>NUCLEOTIDE SEQUENCE</scope>
</reference>
<evidence type="ECO:0000256" key="3">
    <source>
        <dbReference type="ARBA" id="ARBA00022692"/>
    </source>
</evidence>
<evidence type="ECO:0000313" key="8">
    <source>
        <dbReference type="EMBL" id="CAF3822944.1"/>
    </source>
</evidence>
<evidence type="ECO:0000256" key="4">
    <source>
        <dbReference type="ARBA" id="ARBA00022989"/>
    </source>
</evidence>
<proteinExistence type="predicted"/>
<dbReference type="AlphaFoldDB" id="A0A814KNF6"/>
<dbReference type="PANTHER" id="PTHR43791">
    <property type="entry name" value="PERMEASE-RELATED"/>
    <property type="match status" value="1"/>
</dbReference>
<dbReference type="InterPro" id="IPR036259">
    <property type="entry name" value="MFS_trans_sf"/>
</dbReference>
<dbReference type="GO" id="GO:0022857">
    <property type="term" value="F:transmembrane transporter activity"/>
    <property type="evidence" value="ECO:0007669"/>
    <property type="project" value="TreeGrafter"/>
</dbReference>
<keyword evidence="9" id="KW-1185">Reference proteome</keyword>
<feature type="transmembrane region" description="Helical" evidence="6">
    <location>
        <begin position="71"/>
        <end position="98"/>
    </location>
</feature>
<dbReference type="Proteomes" id="UP000681722">
    <property type="component" value="Unassembled WGS sequence"/>
</dbReference>
<name>A0A814KNF6_9BILA</name>
<feature type="transmembrane region" description="Helical" evidence="6">
    <location>
        <begin position="142"/>
        <end position="163"/>
    </location>
</feature>
<keyword evidence="4 6" id="KW-1133">Transmembrane helix</keyword>
<evidence type="ECO:0000256" key="6">
    <source>
        <dbReference type="SAM" id="Phobius"/>
    </source>
</evidence>
<dbReference type="EMBL" id="CAJOBC010004311">
    <property type="protein sequence ID" value="CAF3822944.1"/>
    <property type="molecule type" value="Genomic_DNA"/>
</dbReference>
<accession>A0A814KNF6</accession>
<sequence>MISITVFVAGLTEEEQQFLTKRLEEDAAVSSGEDVDNDKNQQFSYAQFKSVFHDYKTYLHMLEYIGHTTPFYSLSLFLPTIIGGMGFTSSSPSAVAWITNNFQGYTRRAVATALIISFGNIGGLIAGQIYRNDDAPKYIRGHSIVLVFTCTNILASLVLKFLLKRENRRRDNLSEEDYQRECSEKKKDWHPDFRITTLKISGRALTLPRSVAMRKGLAKPEPVLPLPPAFMRRSFLSGTIKPMNRRVFREFTVSAAASCTSSVLLNDNPALTNTRL</sequence>
<comment type="subcellular location">
    <subcellularLocation>
        <location evidence="1">Membrane</location>
        <topology evidence="1">Multi-pass membrane protein</topology>
    </subcellularLocation>
</comment>
<keyword evidence="3 6" id="KW-0812">Transmembrane</keyword>
<protein>
    <submittedName>
        <fullName evidence="7">Uncharacterized protein</fullName>
    </submittedName>
</protein>